<evidence type="ECO:0000256" key="4">
    <source>
        <dbReference type="ARBA" id="ARBA00022881"/>
    </source>
</evidence>
<dbReference type="InterPro" id="IPR036876">
    <property type="entry name" value="UVR_dom_sf"/>
</dbReference>
<dbReference type="Proteomes" id="UP000606991">
    <property type="component" value="Unassembled WGS sequence"/>
</dbReference>
<dbReference type="Gene3D" id="3.40.1440.10">
    <property type="entry name" value="GIY-YIG endonuclease"/>
    <property type="match status" value="1"/>
</dbReference>
<accession>A0A2W5Z4V6</accession>
<dbReference type="HAMAP" id="MF_00203">
    <property type="entry name" value="UvrC"/>
    <property type="match status" value="1"/>
</dbReference>
<comment type="subunit">
    <text evidence="6">Interacts with UvrB in an incision complex.</text>
</comment>
<keyword evidence="6" id="KW-0742">SOS response</keyword>
<dbReference type="PROSITE" id="PS50164">
    <property type="entry name" value="GIY_YIG"/>
    <property type="match status" value="1"/>
</dbReference>
<dbReference type="GO" id="GO:0005737">
    <property type="term" value="C:cytoplasm"/>
    <property type="evidence" value="ECO:0007669"/>
    <property type="project" value="UniProtKB-SubCell"/>
</dbReference>
<evidence type="ECO:0000313" key="13">
    <source>
        <dbReference type="Proteomes" id="UP000248724"/>
    </source>
</evidence>
<dbReference type="PROSITE" id="PS50151">
    <property type="entry name" value="UVR"/>
    <property type="match status" value="1"/>
</dbReference>
<keyword evidence="5 6" id="KW-0234">DNA repair</keyword>
<dbReference type="InterPro" id="IPR001943">
    <property type="entry name" value="UVR_dom"/>
</dbReference>
<protein>
    <recommendedName>
        <fullName evidence="6">UvrABC system protein C</fullName>
        <shortName evidence="6">Protein UvrC</shortName>
    </recommendedName>
    <alternativeName>
        <fullName evidence="6">Excinuclease ABC subunit C</fullName>
    </alternativeName>
</protein>
<dbReference type="InterPro" id="IPR050066">
    <property type="entry name" value="UvrABC_protein_C"/>
</dbReference>
<dbReference type="PROSITE" id="PS50165">
    <property type="entry name" value="UVRC"/>
    <property type="match status" value="1"/>
</dbReference>
<reference evidence="12 13" key="1">
    <citation type="journal article" date="2017" name="Nature">
        <title>Atmospheric trace gases support primary production in Antarctic desert surface soil.</title>
        <authorList>
            <person name="Ji M."/>
            <person name="Greening C."/>
            <person name="Vanwonterghem I."/>
            <person name="Carere C.R."/>
            <person name="Bay S.K."/>
            <person name="Steen J.A."/>
            <person name="Montgomery K."/>
            <person name="Lines T."/>
            <person name="Beardall J."/>
            <person name="van Dorst J."/>
            <person name="Snape I."/>
            <person name="Stott M.B."/>
            <person name="Hugenholtz P."/>
            <person name="Ferrari B.C."/>
        </authorList>
    </citation>
    <scope>NUCLEOTIDE SEQUENCE [LARGE SCALE GENOMIC DNA]</scope>
    <source>
        <strain evidence="12">RRmetagenome_bin12</strain>
    </source>
</reference>
<dbReference type="CDD" id="cd10434">
    <property type="entry name" value="GIY-YIG_UvrC_Cho"/>
    <property type="match status" value="1"/>
</dbReference>
<dbReference type="InterPro" id="IPR010994">
    <property type="entry name" value="RuvA_2-like"/>
</dbReference>
<dbReference type="GO" id="GO:0009432">
    <property type="term" value="P:SOS response"/>
    <property type="evidence" value="ECO:0007669"/>
    <property type="project" value="UniProtKB-UniRule"/>
</dbReference>
<dbReference type="EMBL" id="QHBU01000159">
    <property type="protein sequence ID" value="PZR80290.1"/>
    <property type="molecule type" value="Genomic_DNA"/>
</dbReference>
<comment type="function">
    <text evidence="6">The UvrABC repair system catalyzes the recognition and processing of DNA lesions. UvrC both incises the 5' and 3' sides of the lesion. The N-terminal half is responsible for the 3' incision and the C-terminal half is responsible for the 5' incision.</text>
</comment>
<comment type="similarity">
    <text evidence="6">Belongs to the UvrC family.</text>
</comment>
<dbReference type="GO" id="GO:0009381">
    <property type="term" value="F:excinuclease ABC activity"/>
    <property type="evidence" value="ECO:0007669"/>
    <property type="project" value="UniProtKB-UniRule"/>
</dbReference>
<keyword evidence="4 6" id="KW-0267">Excision nuclease</keyword>
<dbReference type="InterPro" id="IPR004791">
    <property type="entry name" value="UvrC"/>
</dbReference>
<evidence type="ECO:0000259" key="8">
    <source>
        <dbReference type="PROSITE" id="PS50151"/>
    </source>
</evidence>
<evidence type="ECO:0000256" key="3">
    <source>
        <dbReference type="ARBA" id="ARBA00022769"/>
    </source>
</evidence>
<evidence type="ECO:0000256" key="6">
    <source>
        <dbReference type="HAMAP-Rule" id="MF_00203"/>
    </source>
</evidence>
<organism evidence="12 13">
    <name type="scientific">Candidatus Aeolococcus gillhamiae</name>
    <dbReference type="NCBI Taxonomy" id="3127015"/>
    <lineage>
        <taxon>Bacteria</taxon>
        <taxon>Bacillati</taxon>
        <taxon>Candidatus Dormiibacterota</taxon>
        <taxon>Candidatus Dormibacteria</taxon>
        <taxon>Candidatus Aeolococcales</taxon>
        <taxon>Candidatus Aeolococcaceae</taxon>
        <taxon>Candidatus Aeolococcus</taxon>
    </lineage>
</organism>
<dbReference type="EMBL" id="JAEKNS010000067">
    <property type="protein sequence ID" value="MBJ7594421.1"/>
    <property type="molecule type" value="Genomic_DNA"/>
</dbReference>
<keyword evidence="2 6" id="KW-0227">DNA damage</keyword>
<comment type="subcellular location">
    <subcellularLocation>
        <location evidence="6">Cytoplasm</location>
    </subcellularLocation>
</comment>
<feature type="domain" description="GIY-YIG" evidence="9">
    <location>
        <begin position="1"/>
        <end position="73"/>
    </location>
</feature>
<dbReference type="SUPFAM" id="SSF46600">
    <property type="entry name" value="C-terminal UvrC-binding domain of UvrB"/>
    <property type="match status" value="1"/>
</dbReference>
<dbReference type="PANTHER" id="PTHR30562">
    <property type="entry name" value="UVRC/OXIDOREDUCTASE"/>
    <property type="match status" value="1"/>
</dbReference>
<dbReference type="SUPFAM" id="SSF82771">
    <property type="entry name" value="GIY-YIG endonuclease"/>
    <property type="match status" value="1"/>
</dbReference>
<keyword evidence="1 6" id="KW-0963">Cytoplasm</keyword>
<reference evidence="11 14" key="3">
    <citation type="submission" date="2020-10" db="EMBL/GenBank/DDBJ databases">
        <title>Ca. Dormibacterota MAGs.</title>
        <authorList>
            <person name="Montgomery K."/>
        </authorList>
    </citation>
    <scope>NUCLEOTIDE SEQUENCE [LARGE SCALE GENOMIC DNA]</scope>
    <source>
        <strain evidence="11">SC8812_S17_18</strain>
    </source>
</reference>
<dbReference type="InterPro" id="IPR000305">
    <property type="entry name" value="GIY-YIG_endonuc"/>
</dbReference>
<dbReference type="Gene3D" id="1.10.150.20">
    <property type="entry name" value="5' to 3' exonuclease, C-terminal subdomain"/>
    <property type="match status" value="1"/>
</dbReference>
<dbReference type="Pfam" id="PF02151">
    <property type="entry name" value="UVR"/>
    <property type="match status" value="1"/>
</dbReference>
<accession>A0A934K1G3</accession>
<reference evidence="12" key="2">
    <citation type="submission" date="2018-05" db="EMBL/GenBank/DDBJ databases">
        <authorList>
            <person name="Ferrari B."/>
        </authorList>
    </citation>
    <scope>NUCLEOTIDE SEQUENCE</scope>
    <source>
        <strain evidence="12">RRmetagenome_bin12</strain>
    </source>
</reference>
<dbReference type="AlphaFoldDB" id="A0A2W5Z4V6"/>
<evidence type="ECO:0000259" key="10">
    <source>
        <dbReference type="PROSITE" id="PS50165"/>
    </source>
</evidence>
<evidence type="ECO:0000313" key="14">
    <source>
        <dbReference type="Proteomes" id="UP000606991"/>
    </source>
</evidence>
<dbReference type="InterPro" id="IPR001162">
    <property type="entry name" value="UvrC_RNase_H_dom"/>
</dbReference>
<dbReference type="Gene3D" id="3.30.420.340">
    <property type="entry name" value="UvrC, RNAse H endonuclease domain"/>
    <property type="match status" value="1"/>
</dbReference>
<evidence type="ECO:0000256" key="2">
    <source>
        <dbReference type="ARBA" id="ARBA00022763"/>
    </source>
</evidence>
<feature type="domain" description="UVR" evidence="8">
    <location>
        <begin position="208"/>
        <end position="243"/>
    </location>
</feature>
<evidence type="ECO:0000259" key="9">
    <source>
        <dbReference type="PROSITE" id="PS50164"/>
    </source>
</evidence>
<dbReference type="InterPro" id="IPR047296">
    <property type="entry name" value="GIY-YIG_UvrC_Cho"/>
</dbReference>
<keyword evidence="3 6" id="KW-0228">DNA excision</keyword>
<dbReference type="Pfam" id="PF01541">
    <property type="entry name" value="GIY-YIG"/>
    <property type="match status" value="1"/>
</dbReference>
<dbReference type="GO" id="GO:0009380">
    <property type="term" value="C:excinuclease repair complex"/>
    <property type="evidence" value="ECO:0007669"/>
    <property type="project" value="InterPro"/>
</dbReference>
<evidence type="ECO:0000256" key="5">
    <source>
        <dbReference type="ARBA" id="ARBA00023204"/>
    </source>
</evidence>
<dbReference type="InterPro" id="IPR035901">
    <property type="entry name" value="GIY-YIG_endonuc_sf"/>
</dbReference>
<evidence type="ECO:0000313" key="12">
    <source>
        <dbReference type="EMBL" id="PZR80290.1"/>
    </source>
</evidence>
<dbReference type="SUPFAM" id="SSF47781">
    <property type="entry name" value="RuvA domain 2-like"/>
    <property type="match status" value="1"/>
</dbReference>
<dbReference type="SMART" id="SM00465">
    <property type="entry name" value="GIYc"/>
    <property type="match status" value="1"/>
</dbReference>
<evidence type="ECO:0000256" key="1">
    <source>
        <dbReference type="ARBA" id="ARBA00022490"/>
    </source>
</evidence>
<dbReference type="Pfam" id="PF08459">
    <property type="entry name" value="UvrC_RNaseH_dom"/>
    <property type="match status" value="1"/>
</dbReference>
<dbReference type="PANTHER" id="PTHR30562:SF1">
    <property type="entry name" value="UVRABC SYSTEM PROTEIN C"/>
    <property type="match status" value="1"/>
</dbReference>
<gene>
    <name evidence="6 11" type="primary">uvrC</name>
    <name evidence="12" type="ORF">DLM65_08575</name>
    <name evidence="11" type="ORF">JF886_06075</name>
</gene>
<proteinExistence type="inferred from homology"/>
<dbReference type="Gene3D" id="4.10.860.10">
    <property type="entry name" value="UVR domain"/>
    <property type="match status" value="1"/>
</dbReference>
<evidence type="ECO:0000256" key="7">
    <source>
        <dbReference type="SAM" id="MobiDB-lite"/>
    </source>
</evidence>
<feature type="region of interest" description="Disordered" evidence="7">
    <location>
        <begin position="468"/>
        <end position="501"/>
    </location>
</feature>
<dbReference type="InterPro" id="IPR038476">
    <property type="entry name" value="UvrC_RNase_H_dom_sf"/>
</dbReference>
<dbReference type="GO" id="GO:0006289">
    <property type="term" value="P:nucleotide-excision repair"/>
    <property type="evidence" value="ECO:0007669"/>
    <property type="project" value="UniProtKB-UniRule"/>
</dbReference>
<comment type="caution">
    <text evidence="12">The sequence shown here is derived from an EMBL/GenBank/DDBJ whole genome shotgun (WGS) entry which is preliminary data.</text>
</comment>
<evidence type="ECO:0000313" key="11">
    <source>
        <dbReference type="EMBL" id="MBJ7594421.1"/>
    </source>
</evidence>
<dbReference type="GO" id="GO:0003677">
    <property type="term" value="F:DNA binding"/>
    <property type="evidence" value="ECO:0007669"/>
    <property type="project" value="UniProtKB-UniRule"/>
</dbReference>
<dbReference type="Pfam" id="PF22920">
    <property type="entry name" value="UvrC_RNaseH"/>
    <property type="match status" value="1"/>
</dbReference>
<name>A0A2W5Z4V6_9BACT</name>
<dbReference type="Proteomes" id="UP000248724">
    <property type="component" value="Unassembled WGS sequence"/>
</dbReference>
<sequence>MRDLEGRVAYVGKAASLRNRLRSYFTGVESLPARTHTLVERVFDFEVIPCLNEREALILENSLIKQYRPRYNVRLKDDKSYLYLKIPKPGSGPAHAPGTAREQLRAPRGERGVLATEFPRPYYTRRIARDGARYFGPYTSAQSLRSTVKSLRTIFPFRTCSDEIFRRGRVCLDYHIKRCSGPCEARIDAAEYATLLDQVELFMQGRSDALDAQLRRQMEDAAGRLDFELAARFRDRLRAIDRIAERQKMLTGSRSDQDCVAVALEGGRAMVALLAVRRGRVLGMETHELEGVTDLSAGECLGAFVPQYYGNAPSLPRTVLVSDPIEDAAVVEEFLAEQRGGPVDLRHARRGTGRELVEQAHTTALTALRQRRIVDDFDAERTDALLVDLAERLHLAGPPRRIECYDISNTMGTNSVGSMIVFEDGRPRPSHYRHFGIRTVEGSDDFASMEETLRRRFTRLLRSRAEGAGADDIPVDDPAGSNGEVRAPQVADGTAEGRSGEDSFGVLPDLVLIDGGKGQLGAAYRVLKEAGLVQVPVFGLAKRNEELFAPGLSRPTIIEKDSPTLFLLQRVRDEAHRFAITHHRARRARTALRSRLDTVPGLGPVRKRTLLRRFGSIDGIRAASVEALSEEVPRAVALSIKELL</sequence>
<feature type="domain" description="UvrC family homology region profile" evidence="10">
    <location>
        <begin position="260"/>
        <end position="527"/>
    </location>
</feature>